<dbReference type="GO" id="GO:0160143">
    <property type="term" value="F:21S rRNA pseudouridine(2819) synthase activity"/>
    <property type="evidence" value="ECO:0007669"/>
    <property type="project" value="UniProtKB-EC"/>
</dbReference>
<evidence type="ECO:0000256" key="10">
    <source>
        <dbReference type="ARBA" id="ARBA00041978"/>
    </source>
</evidence>
<reference evidence="13 14" key="1">
    <citation type="journal article" date="2019" name="BMC Genomics">
        <title>Chromosome level assembly and comparative genome analysis confirm lager-brewing yeasts originated from a single hybridization.</title>
        <authorList>
            <person name="Salazar A.N."/>
            <person name="Gorter de Vries A.R."/>
            <person name="van den Broek M."/>
            <person name="Brouwers N."/>
            <person name="de la Torre Cortes P."/>
            <person name="Kuijpers N.G.A."/>
            <person name="Daran J.G."/>
            <person name="Abeel T."/>
        </authorList>
    </citation>
    <scope>NUCLEOTIDE SEQUENCE [LARGE SCALE GENOMIC DNA]</scope>
    <source>
        <strain evidence="13 14">CBS 1483</strain>
    </source>
</reference>
<dbReference type="Proteomes" id="UP000501346">
    <property type="component" value="Chromosome SeXII"/>
</dbReference>
<sequence>MSLKKQIPIAFENAHYFIVNKPPGILSQPPDSRTWRRTHPDLDSTPLLVRFKTLYSSDKDVEACRTVHRLDHCVTGGTLIAKTKNASMMFSRFLQKGGNKGYKLRRKYVAIVEHSSHSKEPVSNEVGYGLKYNSLISHEGKQITKFKKVDDRCIVLQLVTGKKHQIRYHVSQILNQPIVNDQKYGSPIKLPRAFHNQIALHSACITTKIGLQTEVHLIPMEFNNNGELWPRKYVDEEGEFNSSIKKVLLENWD</sequence>
<dbReference type="EMBL" id="CP049009">
    <property type="protein sequence ID" value="QID86746.1"/>
    <property type="molecule type" value="Genomic_DNA"/>
</dbReference>
<evidence type="ECO:0000256" key="5">
    <source>
        <dbReference type="ARBA" id="ARBA00036927"/>
    </source>
</evidence>
<accession>A0A6C1EBJ2</accession>
<evidence type="ECO:0000256" key="6">
    <source>
        <dbReference type="ARBA" id="ARBA00037513"/>
    </source>
</evidence>
<dbReference type="GO" id="GO:0005739">
    <property type="term" value="C:mitochondrion"/>
    <property type="evidence" value="ECO:0007669"/>
    <property type="project" value="UniProtKB-SubCell"/>
</dbReference>
<evidence type="ECO:0000256" key="9">
    <source>
        <dbReference type="ARBA" id="ARBA00041561"/>
    </source>
</evidence>
<evidence type="ECO:0000313" key="13">
    <source>
        <dbReference type="EMBL" id="QID86746.1"/>
    </source>
</evidence>
<dbReference type="SUPFAM" id="SSF55120">
    <property type="entry name" value="Pseudouridine synthase"/>
    <property type="match status" value="1"/>
</dbReference>
<name>A0A6C1EBJ2_SACPS</name>
<comment type="function">
    <text evidence="6">Pseudouridylate synthase responsible for the pseudouridine-2819 formation in mitochondrial 21S rRNA. May modulate the efficiency or the fidelity of the mitochondrial translation machinery.</text>
</comment>
<proteinExistence type="inferred from homology"/>
<keyword evidence="3" id="KW-0496">Mitochondrion</keyword>
<dbReference type="OrthoDB" id="428658at2759"/>
<dbReference type="InterPro" id="IPR020103">
    <property type="entry name" value="PsdUridine_synth_cat_dom_sf"/>
</dbReference>
<evidence type="ECO:0000256" key="11">
    <source>
        <dbReference type="ARBA" id="ARBA00042700"/>
    </source>
</evidence>
<dbReference type="PANTHER" id="PTHR21600:SF81">
    <property type="entry name" value="21S RRNA PSEUDOURIDINE(2819) SYNTHASE"/>
    <property type="match status" value="1"/>
</dbReference>
<evidence type="ECO:0000256" key="3">
    <source>
        <dbReference type="ARBA" id="ARBA00023128"/>
    </source>
</evidence>
<dbReference type="PANTHER" id="PTHR21600">
    <property type="entry name" value="MITOCHONDRIAL RNA PSEUDOURIDINE SYNTHASE"/>
    <property type="match status" value="1"/>
</dbReference>
<protein>
    <recommendedName>
        <fullName evidence="8">21S rRNA pseudouridine(2819) synthase</fullName>
        <ecNumber evidence="7">5.4.99.43</ecNumber>
    </recommendedName>
    <alternativeName>
        <fullName evidence="10">Pseudouridine synthase 5</fullName>
    </alternativeName>
    <alternativeName>
        <fullName evidence="9">Pseudouridylate synthase PUS5</fullName>
    </alternativeName>
    <alternativeName>
        <fullName evidence="11">Uracil hydrolyase PUS5</fullName>
    </alternativeName>
</protein>
<evidence type="ECO:0000259" key="12">
    <source>
        <dbReference type="Pfam" id="PF00849"/>
    </source>
</evidence>
<dbReference type="Pfam" id="PF00849">
    <property type="entry name" value="PseudoU_synth_2"/>
    <property type="match status" value="1"/>
</dbReference>
<feature type="domain" description="Pseudouridine synthase RsuA/RluA-like" evidence="12">
    <location>
        <begin position="15"/>
        <end position="172"/>
    </location>
</feature>
<evidence type="ECO:0000256" key="4">
    <source>
        <dbReference type="ARBA" id="ARBA00023235"/>
    </source>
</evidence>
<organism evidence="13 14">
    <name type="scientific">Saccharomyces pastorianus</name>
    <name type="common">Lager yeast</name>
    <name type="synonym">Saccharomyces cerevisiae x Saccharomyces eubayanus</name>
    <dbReference type="NCBI Taxonomy" id="27292"/>
    <lineage>
        <taxon>Eukaryota</taxon>
        <taxon>Fungi</taxon>
        <taxon>Dikarya</taxon>
        <taxon>Ascomycota</taxon>
        <taxon>Saccharomycotina</taxon>
        <taxon>Saccharomycetes</taxon>
        <taxon>Saccharomycetales</taxon>
        <taxon>Saccharomycetaceae</taxon>
        <taxon>Saccharomyces</taxon>
    </lineage>
</organism>
<dbReference type="CDD" id="cd02869">
    <property type="entry name" value="PseudoU_synth_RluA_like"/>
    <property type="match status" value="1"/>
</dbReference>
<evidence type="ECO:0000256" key="8">
    <source>
        <dbReference type="ARBA" id="ARBA00040626"/>
    </source>
</evidence>
<gene>
    <name evidence="13" type="primary">PUS5_2</name>
    <name evidence="13" type="ORF">GRS66_009386</name>
</gene>
<comment type="subcellular location">
    <subcellularLocation>
        <location evidence="1">Mitochondrion</location>
    </subcellularLocation>
</comment>
<dbReference type="InterPro" id="IPR050188">
    <property type="entry name" value="RluA_PseudoU_synthase"/>
</dbReference>
<evidence type="ECO:0000313" key="14">
    <source>
        <dbReference type="Proteomes" id="UP000501346"/>
    </source>
</evidence>
<comment type="catalytic activity">
    <reaction evidence="5">
        <text>uridine(2819) in 21S rRNA = pseudouridine(2819) in 21S rRNA</text>
        <dbReference type="Rhea" id="RHEA:42556"/>
        <dbReference type="Rhea" id="RHEA-COMP:10113"/>
        <dbReference type="Rhea" id="RHEA-COMP:10114"/>
        <dbReference type="ChEBI" id="CHEBI:65314"/>
        <dbReference type="ChEBI" id="CHEBI:65315"/>
        <dbReference type="EC" id="5.4.99.43"/>
    </reaction>
</comment>
<evidence type="ECO:0000256" key="1">
    <source>
        <dbReference type="ARBA" id="ARBA00004173"/>
    </source>
</evidence>
<evidence type="ECO:0000256" key="7">
    <source>
        <dbReference type="ARBA" id="ARBA00038947"/>
    </source>
</evidence>
<dbReference type="GO" id="GO:0003723">
    <property type="term" value="F:RNA binding"/>
    <property type="evidence" value="ECO:0007669"/>
    <property type="project" value="InterPro"/>
</dbReference>
<dbReference type="AlphaFoldDB" id="A0A6C1EBJ2"/>
<keyword evidence="4" id="KW-0413">Isomerase</keyword>
<comment type="similarity">
    <text evidence="2">Belongs to the pseudouridine synthase RluA family.</text>
</comment>
<dbReference type="Gene3D" id="3.30.2350.10">
    <property type="entry name" value="Pseudouridine synthase"/>
    <property type="match status" value="1"/>
</dbReference>
<keyword evidence="14" id="KW-1185">Reference proteome</keyword>
<dbReference type="EC" id="5.4.99.43" evidence="7"/>
<dbReference type="GO" id="GO:0000455">
    <property type="term" value="P:enzyme-directed rRNA pseudouridine synthesis"/>
    <property type="evidence" value="ECO:0007669"/>
    <property type="project" value="TreeGrafter"/>
</dbReference>
<dbReference type="InterPro" id="IPR006145">
    <property type="entry name" value="PsdUridine_synth_RsuA/RluA"/>
</dbReference>
<evidence type="ECO:0000256" key="2">
    <source>
        <dbReference type="ARBA" id="ARBA00010876"/>
    </source>
</evidence>